<comment type="caution">
    <text evidence="1">The sequence shown here is derived from an EMBL/GenBank/DDBJ whole genome shotgun (WGS) entry which is preliminary data.</text>
</comment>
<dbReference type="PANTHER" id="PTHR37162:SF1">
    <property type="entry name" value="BED-TYPE DOMAIN-CONTAINING PROTEIN"/>
    <property type="match status" value="1"/>
</dbReference>
<name>A0AAU9VFA1_EUPED</name>
<dbReference type="EMBL" id="CAKOGL010000064">
    <property type="protein sequence ID" value="CAH2109219.1"/>
    <property type="molecule type" value="Genomic_DNA"/>
</dbReference>
<sequence>MKRTKATAIITEVIGESEKSSLAEKLKTEKFSAMSDESTDVSTHKASCIIVRYYDFEENKIMSKFWDLCKIFSSDDQKTAEEGATGEKLYNILMRSFSDWDISTENMIGLSANGCNVMMGGNNSVASRLKEDLPGIFLMKRVCHSAHLCASESCKQLPRRCEDLAREIYSFFKNSSKRQFRLQQFQKFVSASPHKLLHPWQTRWLSLVAVIDRILEQWDAFKLFFTDCWLNERLVSTELIFNSLNDPFMQLYYLFLSWILSKFINFNKLFHSKKVVITCLHENVREMYKDILLCILDRDYVNTTELSKIDIERQEKWLNDDQIYLGIRVMNKITQPEVLCHIPATNEFFHRCRHFLITSVKEIKKRYDLDDPLLSKLDCIEPTNAASSNYRKKVPTLQPLMILVPRIIKPDDIQMMQAIDDEWRSFPNILDKIDLTMNIDEFWGLGSKNNLKIIKHWLNLL</sequence>
<accession>A0AAU9VFA1</accession>
<dbReference type="PANTHER" id="PTHR37162">
    <property type="entry name" value="HAT FAMILY DIMERISATION DOMAINCONTAINING PROTEIN-RELATED"/>
    <property type="match status" value="1"/>
</dbReference>
<reference evidence="1" key="1">
    <citation type="submission" date="2022-03" db="EMBL/GenBank/DDBJ databases">
        <authorList>
            <person name="Tunstrom K."/>
        </authorList>
    </citation>
    <scope>NUCLEOTIDE SEQUENCE</scope>
</reference>
<protein>
    <submittedName>
        <fullName evidence="1">Uncharacterized protein</fullName>
    </submittedName>
</protein>
<evidence type="ECO:0000313" key="1">
    <source>
        <dbReference type="EMBL" id="CAH2109219.1"/>
    </source>
</evidence>
<dbReference type="Proteomes" id="UP001153954">
    <property type="component" value="Unassembled WGS sequence"/>
</dbReference>
<dbReference type="InterPro" id="IPR012337">
    <property type="entry name" value="RNaseH-like_sf"/>
</dbReference>
<keyword evidence="2" id="KW-1185">Reference proteome</keyword>
<proteinExistence type="predicted"/>
<evidence type="ECO:0000313" key="2">
    <source>
        <dbReference type="Proteomes" id="UP001153954"/>
    </source>
</evidence>
<gene>
    <name evidence="1" type="ORF">EEDITHA_LOCUS23078</name>
</gene>
<organism evidence="1 2">
    <name type="scientific">Euphydryas editha</name>
    <name type="common">Edith's checkerspot</name>
    <dbReference type="NCBI Taxonomy" id="104508"/>
    <lineage>
        <taxon>Eukaryota</taxon>
        <taxon>Metazoa</taxon>
        <taxon>Ecdysozoa</taxon>
        <taxon>Arthropoda</taxon>
        <taxon>Hexapoda</taxon>
        <taxon>Insecta</taxon>
        <taxon>Pterygota</taxon>
        <taxon>Neoptera</taxon>
        <taxon>Endopterygota</taxon>
        <taxon>Lepidoptera</taxon>
        <taxon>Glossata</taxon>
        <taxon>Ditrysia</taxon>
        <taxon>Papilionoidea</taxon>
        <taxon>Nymphalidae</taxon>
        <taxon>Nymphalinae</taxon>
        <taxon>Euphydryas</taxon>
    </lineage>
</organism>
<dbReference type="AlphaFoldDB" id="A0AAU9VFA1"/>
<dbReference type="SUPFAM" id="SSF53098">
    <property type="entry name" value="Ribonuclease H-like"/>
    <property type="match status" value="1"/>
</dbReference>